<reference evidence="2" key="1">
    <citation type="submission" date="2016-10" db="EMBL/GenBank/DDBJ databases">
        <authorList>
            <person name="Varghese N."/>
            <person name="Submissions S."/>
        </authorList>
    </citation>
    <scope>NUCLEOTIDE SEQUENCE [LARGE SCALE GENOMIC DNA]</scope>
    <source>
        <strain evidence="2">DSM 173</strain>
    </source>
</reference>
<organism evidence="1 2">
    <name type="scientific">Allochromatium warmingii</name>
    <name type="common">Chromatium warmingii</name>
    <dbReference type="NCBI Taxonomy" id="61595"/>
    <lineage>
        <taxon>Bacteria</taxon>
        <taxon>Pseudomonadati</taxon>
        <taxon>Pseudomonadota</taxon>
        <taxon>Gammaproteobacteria</taxon>
        <taxon>Chromatiales</taxon>
        <taxon>Chromatiaceae</taxon>
        <taxon>Allochromatium</taxon>
    </lineage>
</organism>
<keyword evidence="2" id="KW-1185">Reference proteome</keyword>
<protein>
    <submittedName>
        <fullName evidence="1">Uncharacterized protein</fullName>
    </submittedName>
</protein>
<evidence type="ECO:0000313" key="1">
    <source>
        <dbReference type="EMBL" id="SDY40863.1"/>
    </source>
</evidence>
<accession>A0A1H3JLN5</accession>
<dbReference type="EMBL" id="FNOW01000061">
    <property type="protein sequence ID" value="SDY40863.1"/>
    <property type="molecule type" value="Genomic_DNA"/>
</dbReference>
<dbReference type="Proteomes" id="UP000198672">
    <property type="component" value="Unassembled WGS sequence"/>
</dbReference>
<dbReference type="OrthoDB" id="5770470at2"/>
<proteinExistence type="predicted"/>
<sequence>MHHTLTSEIANSICQLIATGDIEKILSAFDIFLEIDSSIIQKSAEDFINQADISLILENRFSGESLRDRLLIEVFYASMLDYLCEKCHKLENSVEHDIQNWIDSNSLELAQFNAEVLRLAIQGGGKLEDIDPCLNLVNLENRQRKMLEDTWSNIENRVDDLIKNLG</sequence>
<dbReference type="AlphaFoldDB" id="A0A1H3JLN5"/>
<dbReference type="RefSeq" id="WP_091335329.1">
    <property type="nucleotide sequence ID" value="NZ_FNOW01000061.1"/>
</dbReference>
<evidence type="ECO:0000313" key="2">
    <source>
        <dbReference type="Proteomes" id="UP000198672"/>
    </source>
</evidence>
<name>A0A1H3JLN5_ALLWA</name>
<gene>
    <name evidence="1" type="ORF">SAMN05421644_1618</name>
</gene>
<dbReference type="STRING" id="61595.SAMN05421644_1618"/>